<protein>
    <submittedName>
        <fullName evidence="1">Uncharacterized protein</fullName>
    </submittedName>
</protein>
<keyword evidence="2" id="KW-1185">Reference proteome</keyword>
<gene>
    <name evidence="1" type="ORF">SMTD_LOCUS9028</name>
</gene>
<sequence length="57" mass="6202">MGSFNIVQFSLLANVDTTPPPDTVPLLLLVVIVFPSLAVFILTDDNDEPGRGCLFLR</sequence>
<dbReference type="EMBL" id="UZAL01029374">
    <property type="protein sequence ID" value="VDP47742.1"/>
    <property type="molecule type" value="Genomic_DNA"/>
</dbReference>
<dbReference type="AlphaFoldDB" id="A0A183P3U2"/>
<reference evidence="1 2" key="1">
    <citation type="submission" date="2018-11" db="EMBL/GenBank/DDBJ databases">
        <authorList>
            <consortium name="Pathogen Informatics"/>
        </authorList>
    </citation>
    <scope>NUCLEOTIDE SEQUENCE [LARGE SCALE GENOMIC DNA]</scope>
    <source>
        <strain>Denwood</strain>
        <strain evidence="2">Zambia</strain>
    </source>
</reference>
<evidence type="ECO:0000313" key="2">
    <source>
        <dbReference type="Proteomes" id="UP000269396"/>
    </source>
</evidence>
<accession>A0A183P3U2</accession>
<proteinExistence type="predicted"/>
<organism evidence="1 2">
    <name type="scientific">Schistosoma mattheei</name>
    <dbReference type="NCBI Taxonomy" id="31246"/>
    <lineage>
        <taxon>Eukaryota</taxon>
        <taxon>Metazoa</taxon>
        <taxon>Spiralia</taxon>
        <taxon>Lophotrochozoa</taxon>
        <taxon>Platyhelminthes</taxon>
        <taxon>Trematoda</taxon>
        <taxon>Digenea</taxon>
        <taxon>Strigeidida</taxon>
        <taxon>Schistosomatoidea</taxon>
        <taxon>Schistosomatidae</taxon>
        <taxon>Schistosoma</taxon>
    </lineage>
</organism>
<dbReference type="Proteomes" id="UP000269396">
    <property type="component" value="Unassembled WGS sequence"/>
</dbReference>
<name>A0A183P3U2_9TREM</name>
<evidence type="ECO:0000313" key="1">
    <source>
        <dbReference type="EMBL" id="VDP47742.1"/>
    </source>
</evidence>